<gene>
    <name evidence="12" type="primary">LOC113702503</name>
</gene>
<evidence type="ECO:0000313" key="11">
    <source>
        <dbReference type="Proteomes" id="UP001652660"/>
    </source>
</evidence>
<dbReference type="SMART" id="SM00717">
    <property type="entry name" value="SANT"/>
    <property type="match status" value="2"/>
</dbReference>
<keyword evidence="2" id="KW-0677">Repeat</keyword>
<keyword evidence="6" id="KW-0804">Transcription</keyword>
<dbReference type="InterPro" id="IPR015495">
    <property type="entry name" value="Myb_TF_plants"/>
</dbReference>
<feature type="domain" description="Myb-like" evidence="9">
    <location>
        <begin position="4"/>
        <end position="56"/>
    </location>
</feature>
<keyword evidence="7" id="KW-0539">Nucleus</keyword>
<name>A0A6P6TM05_COFAR</name>
<dbReference type="Proteomes" id="UP001652660">
    <property type="component" value="Chromosome 7e"/>
</dbReference>
<dbReference type="GeneID" id="113702503"/>
<evidence type="ECO:0000256" key="1">
    <source>
        <dbReference type="ARBA" id="ARBA00004123"/>
    </source>
</evidence>
<evidence type="ECO:0000256" key="3">
    <source>
        <dbReference type="ARBA" id="ARBA00023015"/>
    </source>
</evidence>
<feature type="domain" description="HTH myb-type" evidence="10">
    <location>
        <begin position="4"/>
        <end position="60"/>
    </location>
</feature>
<keyword evidence="4" id="KW-0238">DNA-binding</keyword>
<keyword evidence="11" id="KW-1185">Reference proteome</keyword>
<comment type="subcellular location">
    <subcellularLocation>
        <location evidence="1">Nucleus</location>
    </subcellularLocation>
</comment>
<evidence type="ECO:0000256" key="5">
    <source>
        <dbReference type="ARBA" id="ARBA00023159"/>
    </source>
</evidence>
<protein>
    <submittedName>
        <fullName evidence="12">Transcription factor MYB1</fullName>
    </submittedName>
</protein>
<dbReference type="SUPFAM" id="SSF46689">
    <property type="entry name" value="Homeodomain-like"/>
    <property type="match status" value="1"/>
</dbReference>
<keyword evidence="5" id="KW-0010">Activator</keyword>
<dbReference type="RefSeq" id="XP_027079539.1">
    <property type="nucleotide sequence ID" value="XM_027223738.2"/>
</dbReference>
<dbReference type="PANTHER" id="PTHR47999:SF24">
    <property type="entry name" value="TRANSCRIPTION FACTOR MYB90"/>
    <property type="match status" value="1"/>
</dbReference>
<dbReference type="PROSITE" id="PS51294">
    <property type="entry name" value="HTH_MYB"/>
    <property type="match status" value="2"/>
</dbReference>
<dbReference type="OrthoDB" id="2143914at2759"/>
<dbReference type="InterPro" id="IPR017930">
    <property type="entry name" value="Myb_dom"/>
</dbReference>
<feature type="compositionally biased region" description="Polar residues" evidence="8">
    <location>
        <begin position="178"/>
        <end position="191"/>
    </location>
</feature>
<evidence type="ECO:0000256" key="4">
    <source>
        <dbReference type="ARBA" id="ARBA00023125"/>
    </source>
</evidence>
<evidence type="ECO:0000256" key="8">
    <source>
        <dbReference type="SAM" id="MobiDB-lite"/>
    </source>
</evidence>
<organism evidence="11 12">
    <name type="scientific">Coffea arabica</name>
    <name type="common">Arabian coffee</name>
    <dbReference type="NCBI Taxonomy" id="13443"/>
    <lineage>
        <taxon>Eukaryota</taxon>
        <taxon>Viridiplantae</taxon>
        <taxon>Streptophyta</taxon>
        <taxon>Embryophyta</taxon>
        <taxon>Tracheophyta</taxon>
        <taxon>Spermatophyta</taxon>
        <taxon>Magnoliopsida</taxon>
        <taxon>eudicotyledons</taxon>
        <taxon>Gunneridae</taxon>
        <taxon>Pentapetalae</taxon>
        <taxon>asterids</taxon>
        <taxon>lamiids</taxon>
        <taxon>Gentianales</taxon>
        <taxon>Rubiaceae</taxon>
        <taxon>Ixoroideae</taxon>
        <taxon>Gardenieae complex</taxon>
        <taxon>Bertiereae - Coffeeae clade</taxon>
        <taxon>Coffeeae</taxon>
        <taxon>Coffea</taxon>
    </lineage>
</organism>
<dbReference type="PANTHER" id="PTHR47999">
    <property type="entry name" value="TRANSCRIPTION FACTOR MYB8-RELATED-RELATED"/>
    <property type="match status" value="1"/>
</dbReference>
<keyword evidence="3" id="KW-0805">Transcription regulation</keyword>
<feature type="region of interest" description="Disordered" evidence="8">
    <location>
        <begin position="178"/>
        <end position="197"/>
    </location>
</feature>
<evidence type="ECO:0000256" key="2">
    <source>
        <dbReference type="ARBA" id="ARBA00022737"/>
    </source>
</evidence>
<sequence>MRNTDGLRKGAWTEEEDILLRKCMEKYGEGKWHQVPVRAGLNRCRKSCRLRWLNYLRPDIKRGDFASDEVDLLIRLQKLLGNRWSLIAGRLPGRTANDVKNYWNTHLIKKMAFRRQPDEKGQAGNTNYTTKPRASNIVKPRPWTFSKNASWLRGKATTTTTTTASSSTEIPTIRTTTNAQGLKDSPPTSHPTIEKDDDNNMQWWDNLFLDEEGGEGTPLGFDASGEDNVTSLWFEELSQMVFKEGDIWTQENQNGSGYSSTDADLWDFQISDHQTMQ</sequence>
<dbReference type="GO" id="GO:0080090">
    <property type="term" value="P:regulation of primary metabolic process"/>
    <property type="evidence" value="ECO:0007669"/>
    <property type="project" value="UniProtKB-ARBA"/>
</dbReference>
<reference evidence="12" key="2">
    <citation type="submission" date="2025-08" db="UniProtKB">
        <authorList>
            <consortium name="RefSeq"/>
        </authorList>
    </citation>
    <scope>IDENTIFICATION</scope>
    <source>
        <tissue evidence="12">Leaves</tissue>
    </source>
</reference>
<feature type="domain" description="HTH myb-type" evidence="10">
    <location>
        <begin position="61"/>
        <end position="111"/>
    </location>
</feature>
<dbReference type="Pfam" id="PF00249">
    <property type="entry name" value="Myb_DNA-binding"/>
    <property type="match status" value="2"/>
</dbReference>
<feature type="domain" description="Myb-like" evidence="9">
    <location>
        <begin position="57"/>
        <end position="107"/>
    </location>
</feature>
<dbReference type="GO" id="GO:0005634">
    <property type="term" value="C:nucleus"/>
    <property type="evidence" value="ECO:0007669"/>
    <property type="project" value="UniProtKB-SubCell"/>
</dbReference>
<dbReference type="CDD" id="cd00167">
    <property type="entry name" value="SANT"/>
    <property type="match status" value="2"/>
</dbReference>
<dbReference type="GO" id="GO:0003677">
    <property type="term" value="F:DNA binding"/>
    <property type="evidence" value="ECO:0007669"/>
    <property type="project" value="UniProtKB-KW"/>
</dbReference>
<evidence type="ECO:0000313" key="12">
    <source>
        <dbReference type="RefSeq" id="XP_027079539.1"/>
    </source>
</evidence>
<dbReference type="Gene3D" id="1.10.10.60">
    <property type="entry name" value="Homeodomain-like"/>
    <property type="match status" value="2"/>
</dbReference>
<evidence type="ECO:0000256" key="6">
    <source>
        <dbReference type="ARBA" id="ARBA00023163"/>
    </source>
</evidence>
<evidence type="ECO:0000259" key="9">
    <source>
        <dbReference type="PROSITE" id="PS50090"/>
    </source>
</evidence>
<dbReference type="InterPro" id="IPR001005">
    <property type="entry name" value="SANT/Myb"/>
</dbReference>
<dbReference type="AlphaFoldDB" id="A0A6P6TM05"/>
<dbReference type="PROSITE" id="PS50090">
    <property type="entry name" value="MYB_LIKE"/>
    <property type="match status" value="2"/>
</dbReference>
<reference evidence="11" key="1">
    <citation type="journal article" date="2025" name="Foods">
        <title>Unveiling the Microbial Signatures of Arabica Coffee Cherries: Insights into Ripeness Specific Diversity, Functional Traits, and Implications for Quality and Safety.</title>
        <authorList>
            <consortium name="RefSeq"/>
            <person name="Tenea G.N."/>
            <person name="Cifuentes V."/>
            <person name="Reyes P."/>
            <person name="Cevallos-Vallejos M."/>
        </authorList>
    </citation>
    <scope>NUCLEOTIDE SEQUENCE [LARGE SCALE GENOMIC DNA]</scope>
</reference>
<dbReference type="FunFam" id="1.10.10.60:FF:000218">
    <property type="entry name" value="Myb transcription factor"/>
    <property type="match status" value="1"/>
</dbReference>
<dbReference type="InterPro" id="IPR009057">
    <property type="entry name" value="Homeodomain-like_sf"/>
</dbReference>
<proteinExistence type="predicted"/>
<evidence type="ECO:0000259" key="10">
    <source>
        <dbReference type="PROSITE" id="PS51294"/>
    </source>
</evidence>
<evidence type="ECO:0000256" key="7">
    <source>
        <dbReference type="ARBA" id="ARBA00023242"/>
    </source>
</evidence>
<accession>A0A6P6TM05</accession>